<sequence>MKTTIKYILWSWFFLLFFISCDRMNDLHDEYLQRGESSYLARIDEVKINSGKNRAELVFVNKDAKARTMTIYWRSRTDSLVYTIPENSVGKELKVPINDLPEDFLTFELITKTSDGKSKSLTSELSTRIYGDAYQTSLNNRLVDKAVYLESANELDISWKGVFEGAVNIGVEYEGTDGATKKVKLPIEQRSILYLNMYNGDLKYRTAYVPEESALDTFYSEYNDLPFSELYVIEGLTFNGTNQYLRIPNHADFNINSGEVLSISLWVKTPVGNTTQRLLMKRYTSLTADPVNGNTGYGIAPLSDRRMYADWYYRNNTNPNPGGGSNVLSANNYFPLDTWMHLTAIFNSSTKQIKLYQNGNLVGTSTLPAAVPANPAIVSVSDVFVGVWQDPYPSLQGYFKGEIAHLRFWKKALSAEEILADMITPVTAQTPDLVAGFDLRKIMGTGTNLTISDIKGKHTAVLSGYSKP</sequence>
<dbReference type="Pfam" id="PF13385">
    <property type="entry name" value="Laminin_G_3"/>
    <property type="match status" value="1"/>
</dbReference>
<protein>
    <recommendedName>
        <fullName evidence="3">LamG-like jellyroll fold domain-containing protein</fullName>
    </recommendedName>
</protein>
<dbReference type="EMBL" id="JAERTY010000005">
    <property type="protein sequence ID" value="MBL1409408.1"/>
    <property type="molecule type" value="Genomic_DNA"/>
</dbReference>
<evidence type="ECO:0000259" key="3">
    <source>
        <dbReference type="SMART" id="SM00560"/>
    </source>
</evidence>
<keyword evidence="1" id="KW-0732">Signal</keyword>
<dbReference type="Gene3D" id="2.60.120.200">
    <property type="match status" value="1"/>
</dbReference>
<dbReference type="Proteomes" id="UP000625283">
    <property type="component" value="Unassembled WGS sequence"/>
</dbReference>
<keyword evidence="2" id="KW-1015">Disulfide bond</keyword>
<gene>
    <name evidence="4" type="ORF">JKG61_11660</name>
</gene>
<dbReference type="InterPro" id="IPR013320">
    <property type="entry name" value="ConA-like_dom_sf"/>
</dbReference>
<dbReference type="PROSITE" id="PS51257">
    <property type="entry name" value="PROKAR_LIPOPROTEIN"/>
    <property type="match status" value="1"/>
</dbReference>
<dbReference type="SUPFAM" id="SSF49899">
    <property type="entry name" value="Concanavalin A-like lectins/glucanases"/>
    <property type="match status" value="1"/>
</dbReference>
<evidence type="ECO:0000313" key="4">
    <source>
        <dbReference type="EMBL" id="MBL1409408.1"/>
    </source>
</evidence>
<evidence type="ECO:0000256" key="2">
    <source>
        <dbReference type="ARBA" id="ARBA00023157"/>
    </source>
</evidence>
<organism evidence="4 5">
    <name type="scientific">Sphingobacterium faecale</name>
    <dbReference type="NCBI Taxonomy" id="2803775"/>
    <lineage>
        <taxon>Bacteria</taxon>
        <taxon>Pseudomonadati</taxon>
        <taxon>Bacteroidota</taxon>
        <taxon>Sphingobacteriia</taxon>
        <taxon>Sphingobacteriales</taxon>
        <taxon>Sphingobacteriaceae</taxon>
        <taxon>Sphingobacterium</taxon>
    </lineage>
</organism>
<reference evidence="4 5" key="1">
    <citation type="submission" date="2021-01" db="EMBL/GenBank/DDBJ databases">
        <title>C459-1 draft genome sequence.</title>
        <authorList>
            <person name="Zhang X.-F."/>
        </authorList>
    </citation>
    <scope>NUCLEOTIDE SEQUENCE [LARGE SCALE GENOMIC DNA]</scope>
    <source>
        <strain evidence="5">C459-1</strain>
    </source>
</reference>
<proteinExistence type="predicted"/>
<dbReference type="Pfam" id="PF16389">
    <property type="entry name" value="DUF4998"/>
    <property type="match status" value="1"/>
</dbReference>
<evidence type="ECO:0000313" key="5">
    <source>
        <dbReference type="Proteomes" id="UP000625283"/>
    </source>
</evidence>
<name>A0ABS1R3Y1_9SPHI</name>
<dbReference type="InterPro" id="IPR006558">
    <property type="entry name" value="LamG-like"/>
</dbReference>
<comment type="caution">
    <text evidence="4">The sequence shown here is derived from an EMBL/GenBank/DDBJ whole genome shotgun (WGS) entry which is preliminary data.</text>
</comment>
<keyword evidence="5" id="KW-1185">Reference proteome</keyword>
<evidence type="ECO:0000256" key="1">
    <source>
        <dbReference type="ARBA" id="ARBA00022729"/>
    </source>
</evidence>
<dbReference type="RefSeq" id="WP_202103151.1">
    <property type="nucleotide sequence ID" value="NZ_JAERTY010000005.1"/>
</dbReference>
<accession>A0ABS1R3Y1</accession>
<dbReference type="SMART" id="SM00560">
    <property type="entry name" value="LamGL"/>
    <property type="match status" value="1"/>
</dbReference>
<feature type="domain" description="LamG-like jellyroll fold" evidence="3">
    <location>
        <begin position="259"/>
        <end position="416"/>
    </location>
</feature>